<dbReference type="Proteomes" id="UP000195521">
    <property type="component" value="Unassembled WGS sequence"/>
</dbReference>
<dbReference type="EMBL" id="BDQF01000027">
    <property type="protein sequence ID" value="GAW83920.1"/>
    <property type="molecule type" value="Genomic_DNA"/>
</dbReference>
<keyword evidence="2" id="KW-1185">Reference proteome</keyword>
<reference evidence="2" key="1">
    <citation type="submission" date="2017-04" db="EMBL/GenBank/DDBJ databases">
        <title>Plasmodium gonderi genome.</title>
        <authorList>
            <person name="Arisue N."/>
            <person name="Honma H."/>
            <person name="Kawai S."/>
            <person name="Tougan T."/>
            <person name="Tanabe K."/>
            <person name="Horii T."/>
        </authorList>
    </citation>
    <scope>NUCLEOTIDE SEQUENCE [LARGE SCALE GENOMIC DNA]</scope>
    <source>
        <strain evidence="2">ATCC 30045</strain>
    </source>
</reference>
<organism evidence="1 2">
    <name type="scientific">Plasmodium gonderi</name>
    <dbReference type="NCBI Taxonomy" id="77519"/>
    <lineage>
        <taxon>Eukaryota</taxon>
        <taxon>Sar</taxon>
        <taxon>Alveolata</taxon>
        <taxon>Apicomplexa</taxon>
        <taxon>Aconoidasida</taxon>
        <taxon>Haemosporida</taxon>
        <taxon>Plasmodiidae</taxon>
        <taxon>Plasmodium</taxon>
        <taxon>Plasmodium (Plasmodium)</taxon>
    </lineage>
</organism>
<dbReference type="GeneID" id="39744728"/>
<dbReference type="RefSeq" id="XP_028546509.1">
    <property type="nucleotide sequence ID" value="XM_028690708.1"/>
</dbReference>
<protein>
    <submittedName>
        <fullName evidence="1">Variable surface protein</fullName>
    </submittedName>
</protein>
<dbReference type="AlphaFoldDB" id="A0A1Y1JNT6"/>
<sequence length="286" mass="34064">MGESIYDVLKKFPECKNNVDEYSTNWSRGEGGTWKELCDENGKELLLNKLIHEENKSKSICTQAMRYLVDVNSAMGGSLYEAGLEYLYYWVYDILHKNVHTDITLHVEDVYNELFHLFRDKFKRMDESNIIRLNSLENRITKIDFPKFRVIYDKYNKIISHSLSNDEVFQEILDIIIKYNQIEYQSSKINTSTMTTPCKSNTIVPIMITFIVTYKRKRITIKTQIFLMHIFLMSQFTKYGSWFRQGILWKRNHWDSPGEENNMFEIPEISSSSLKDIKYNIYYNYP</sequence>
<evidence type="ECO:0000313" key="1">
    <source>
        <dbReference type="EMBL" id="GAW83920.1"/>
    </source>
</evidence>
<name>A0A1Y1JNT6_PLAGO</name>
<proteinExistence type="predicted"/>
<evidence type="ECO:0000313" key="2">
    <source>
        <dbReference type="Proteomes" id="UP000195521"/>
    </source>
</evidence>
<comment type="caution">
    <text evidence="1">The sequence shown here is derived from an EMBL/GenBank/DDBJ whole genome shotgun (WGS) entry which is preliminary data.</text>
</comment>
<gene>
    <name evidence="1" type="ORF">PGO_000105</name>
</gene>
<accession>A0A1Y1JNT6</accession>